<keyword evidence="1" id="KW-0805">Transcription regulation</keyword>
<accession>A0ABX8S0V8</accession>
<evidence type="ECO:0000256" key="2">
    <source>
        <dbReference type="ARBA" id="ARBA00023125"/>
    </source>
</evidence>
<evidence type="ECO:0000256" key="1">
    <source>
        <dbReference type="ARBA" id="ARBA00023015"/>
    </source>
</evidence>
<name>A0ABX8S0V8_NOCIO</name>
<evidence type="ECO:0000259" key="5">
    <source>
        <dbReference type="PROSITE" id="PS50977"/>
    </source>
</evidence>
<dbReference type="Pfam" id="PF00440">
    <property type="entry name" value="TetR_N"/>
    <property type="match status" value="1"/>
</dbReference>
<dbReference type="Proteomes" id="UP000694257">
    <property type="component" value="Chromosome"/>
</dbReference>
<dbReference type="PANTHER" id="PTHR30055">
    <property type="entry name" value="HTH-TYPE TRANSCRIPTIONAL REGULATOR RUTR"/>
    <property type="match status" value="1"/>
</dbReference>
<feature type="domain" description="HTH tetR-type" evidence="5">
    <location>
        <begin position="1"/>
        <end position="48"/>
    </location>
</feature>
<dbReference type="InterPro" id="IPR050109">
    <property type="entry name" value="HTH-type_TetR-like_transc_reg"/>
</dbReference>
<evidence type="ECO:0000313" key="7">
    <source>
        <dbReference type="Proteomes" id="UP000694257"/>
    </source>
</evidence>
<keyword evidence="7" id="KW-1185">Reference proteome</keyword>
<dbReference type="PROSITE" id="PS50977">
    <property type="entry name" value="HTH_TETR_2"/>
    <property type="match status" value="1"/>
</dbReference>
<reference evidence="6 7" key="1">
    <citation type="submission" date="2021-07" db="EMBL/GenBank/DDBJ databases">
        <title>Whole Genome Sequence of Nocardia Iowensis.</title>
        <authorList>
            <person name="Lamm A."/>
            <person name="Collins-Fairclough A.M."/>
            <person name="Bunk B."/>
            <person name="Sproer C."/>
        </authorList>
    </citation>
    <scope>NUCLEOTIDE SEQUENCE [LARGE SCALE GENOMIC DNA]</scope>
    <source>
        <strain evidence="6 7">NRRL 5646</strain>
    </source>
</reference>
<sequence>MFARQGVQRTSLQDIANRLGITKPALYYHFSSREDLVRSIVQPLIQEGDELVVRHERRNVVVVSELLTDYFDFHYRHREKLMLVLAELRILGEVESIDAALDWRRRLVRLVFGADPTLDQAARAIMAFGGIQDCCLQLPEVPPERLRTAAVGAALTVLGAAGNGTT</sequence>
<evidence type="ECO:0000256" key="3">
    <source>
        <dbReference type="ARBA" id="ARBA00023163"/>
    </source>
</evidence>
<evidence type="ECO:0000256" key="4">
    <source>
        <dbReference type="PROSITE-ProRule" id="PRU00335"/>
    </source>
</evidence>
<dbReference type="EMBL" id="CP078145">
    <property type="protein sequence ID" value="QXN95634.1"/>
    <property type="molecule type" value="Genomic_DNA"/>
</dbReference>
<dbReference type="PANTHER" id="PTHR30055:SF234">
    <property type="entry name" value="HTH-TYPE TRANSCRIPTIONAL REGULATOR BETI"/>
    <property type="match status" value="1"/>
</dbReference>
<dbReference type="InterPro" id="IPR001647">
    <property type="entry name" value="HTH_TetR"/>
</dbReference>
<protein>
    <submittedName>
        <fullName evidence="6">TetR/AcrR family transcriptional regulator helix-turn-helix transcriptional regulator</fullName>
    </submittedName>
</protein>
<keyword evidence="3" id="KW-0804">Transcription</keyword>
<evidence type="ECO:0000313" key="6">
    <source>
        <dbReference type="EMBL" id="QXN95634.1"/>
    </source>
</evidence>
<keyword evidence="2 4" id="KW-0238">DNA-binding</keyword>
<gene>
    <name evidence="6" type="ORF">KV110_19020</name>
</gene>
<proteinExistence type="predicted"/>
<organism evidence="6 7">
    <name type="scientific">Nocardia iowensis</name>
    <dbReference type="NCBI Taxonomy" id="204891"/>
    <lineage>
        <taxon>Bacteria</taxon>
        <taxon>Bacillati</taxon>
        <taxon>Actinomycetota</taxon>
        <taxon>Actinomycetes</taxon>
        <taxon>Mycobacteriales</taxon>
        <taxon>Nocardiaceae</taxon>
        <taxon>Nocardia</taxon>
    </lineage>
</organism>
<feature type="DNA-binding region" description="H-T-H motif" evidence="4">
    <location>
        <begin position="11"/>
        <end position="30"/>
    </location>
</feature>